<name>A0A316UV55_9BASI</name>
<reference evidence="2 3" key="1">
    <citation type="journal article" date="2018" name="Mol. Biol. Evol.">
        <title>Broad Genomic Sampling Reveals a Smut Pathogenic Ancestry of the Fungal Clade Ustilaginomycotina.</title>
        <authorList>
            <person name="Kijpornyongpan T."/>
            <person name="Mondo S.J."/>
            <person name="Barry K."/>
            <person name="Sandor L."/>
            <person name="Lee J."/>
            <person name="Lipzen A."/>
            <person name="Pangilinan J."/>
            <person name="LaButti K."/>
            <person name="Hainaut M."/>
            <person name="Henrissat B."/>
            <person name="Grigoriev I.V."/>
            <person name="Spatafora J.W."/>
            <person name="Aime M.C."/>
        </authorList>
    </citation>
    <scope>NUCLEOTIDE SEQUENCE [LARGE SCALE GENOMIC DNA]</scope>
    <source>
        <strain evidence="2 3">MCA 5214</strain>
    </source>
</reference>
<feature type="compositionally biased region" description="Basic and acidic residues" evidence="1">
    <location>
        <begin position="373"/>
        <end position="398"/>
    </location>
</feature>
<feature type="compositionally biased region" description="Basic residues" evidence="1">
    <location>
        <begin position="399"/>
        <end position="423"/>
    </location>
</feature>
<feature type="region of interest" description="Disordered" evidence="1">
    <location>
        <begin position="225"/>
        <end position="296"/>
    </location>
</feature>
<feature type="compositionally biased region" description="Basic and acidic residues" evidence="1">
    <location>
        <begin position="225"/>
        <end position="235"/>
    </location>
</feature>
<feature type="compositionally biased region" description="Low complexity" evidence="1">
    <location>
        <begin position="356"/>
        <end position="367"/>
    </location>
</feature>
<evidence type="ECO:0000313" key="3">
    <source>
        <dbReference type="Proteomes" id="UP000245884"/>
    </source>
</evidence>
<feature type="compositionally biased region" description="Basic residues" evidence="1">
    <location>
        <begin position="182"/>
        <end position="199"/>
    </location>
</feature>
<feature type="compositionally biased region" description="Basic residues" evidence="1">
    <location>
        <begin position="236"/>
        <end position="249"/>
    </location>
</feature>
<feature type="compositionally biased region" description="Basic residues" evidence="1">
    <location>
        <begin position="258"/>
        <end position="274"/>
    </location>
</feature>
<dbReference type="AlphaFoldDB" id="A0A316UV55"/>
<feature type="region of interest" description="Disordered" evidence="1">
    <location>
        <begin position="350"/>
        <end position="428"/>
    </location>
</feature>
<protein>
    <submittedName>
        <fullName evidence="2">Uncharacterized protein</fullName>
    </submittedName>
</protein>
<dbReference type="GeneID" id="37025386"/>
<feature type="compositionally biased region" description="Pro residues" evidence="1">
    <location>
        <begin position="279"/>
        <end position="288"/>
    </location>
</feature>
<organism evidence="2 3">
    <name type="scientific">Jaminaea rosea</name>
    <dbReference type="NCBI Taxonomy" id="1569628"/>
    <lineage>
        <taxon>Eukaryota</taxon>
        <taxon>Fungi</taxon>
        <taxon>Dikarya</taxon>
        <taxon>Basidiomycota</taxon>
        <taxon>Ustilaginomycotina</taxon>
        <taxon>Exobasidiomycetes</taxon>
        <taxon>Microstromatales</taxon>
        <taxon>Microstromatales incertae sedis</taxon>
        <taxon>Jaminaea</taxon>
    </lineage>
</organism>
<keyword evidence="3" id="KW-1185">Reference proteome</keyword>
<evidence type="ECO:0000313" key="2">
    <source>
        <dbReference type="EMBL" id="PWN28668.1"/>
    </source>
</evidence>
<feature type="compositionally biased region" description="Pro residues" evidence="1">
    <location>
        <begin position="116"/>
        <end position="129"/>
    </location>
</feature>
<proteinExistence type="predicted"/>
<feature type="region of interest" description="Disordered" evidence="1">
    <location>
        <begin position="51"/>
        <end position="205"/>
    </location>
</feature>
<sequence length="437" mass="49429">MFPPHAPAYPAPRQAYDYFELPTSFGLRRYAEGPWHHMPLETNCGFDMRGPPPGLFAPGRGGYARHRGGHHPGGCGREWHRLGRQYGTPSGPPPPPDAPHPPSPPSPSRHPHHPHGPPGPPHGHPPSPPSHHAGTRRSPFHGLRDDFAPPHYHRPNGCHSRPSPPPPHHEQGAGWYHLQPQHGRHHTRGPHHHHHHHRHYDTDSHDNELAHLEDDFVRLDMTPSLDEHHHDDAHHHGPPRGHRRHHHHPPPPPPRGRQCQRGRGGHQHSCRGRRSYCPGLPPPSPPPHHAWHSGAPTHHLGQFRPFEVPVQARGASWGGWVEPCPPRPPRRACHCKHAAWYQCQDEREETASLTESSSSSSSSSSSGSEDEQDAQRDDHKPAGETDAADEKLEPDAHRQRSSHRGHRRHRKRPHHHPRHRGAHRHDMRDVYFAPGCW</sequence>
<evidence type="ECO:0000256" key="1">
    <source>
        <dbReference type="SAM" id="MobiDB-lite"/>
    </source>
</evidence>
<dbReference type="RefSeq" id="XP_025363280.1">
    <property type="nucleotide sequence ID" value="XM_025503563.1"/>
</dbReference>
<feature type="compositionally biased region" description="Pro residues" evidence="1">
    <location>
        <begin position="90"/>
        <end position="108"/>
    </location>
</feature>
<accession>A0A316UV55</accession>
<dbReference type="EMBL" id="KZ819665">
    <property type="protein sequence ID" value="PWN28668.1"/>
    <property type="molecule type" value="Genomic_DNA"/>
</dbReference>
<gene>
    <name evidence="2" type="ORF">BDZ90DRAFT_154701</name>
</gene>
<dbReference type="Proteomes" id="UP000245884">
    <property type="component" value="Unassembled WGS sequence"/>
</dbReference>